<feature type="domain" description="C2H2-type" evidence="7">
    <location>
        <begin position="253"/>
        <end position="280"/>
    </location>
</feature>
<dbReference type="PROSITE" id="PS50157">
    <property type="entry name" value="ZINC_FINGER_C2H2_2"/>
    <property type="match status" value="3"/>
</dbReference>
<dbReference type="GO" id="GO:0000977">
    <property type="term" value="F:RNA polymerase II transcription regulatory region sequence-specific DNA binding"/>
    <property type="evidence" value="ECO:0007669"/>
    <property type="project" value="TreeGrafter"/>
</dbReference>
<evidence type="ECO:0000256" key="1">
    <source>
        <dbReference type="ARBA" id="ARBA00022723"/>
    </source>
</evidence>
<dbReference type="SUPFAM" id="SSF57667">
    <property type="entry name" value="beta-beta-alpha zinc fingers"/>
    <property type="match status" value="2"/>
</dbReference>
<evidence type="ECO:0000256" key="6">
    <source>
        <dbReference type="SAM" id="MobiDB-lite"/>
    </source>
</evidence>
<dbReference type="PANTHER" id="PTHR24409:SF295">
    <property type="entry name" value="AZ2-RELATED"/>
    <property type="match status" value="1"/>
</dbReference>
<keyword evidence="4" id="KW-0862">Zinc</keyword>
<protein>
    <submittedName>
        <fullName evidence="8">KRAB domain-containing zinc finger protein</fullName>
    </submittedName>
</protein>
<evidence type="ECO:0000256" key="3">
    <source>
        <dbReference type="ARBA" id="ARBA00022771"/>
    </source>
</evidence>
<dbReference type="EMBL" id="GFPF01009283">
    <property type="protein sequence ID" value="MAA20429.1"/>
    <property type="molecule type" value="Transcribed_RNA"/>
</dbReference>
<accession>A0A224YXH5</accession>
<reference evidence="8" key="1">
    <citation type="journal article" date="2017" name="Parasit. Vectors">
        <title>Sialotranscriptomics of Rhipicephalus zambeziensis reveals intricate expression profiles of secretory proteins and suggests tight temporal transcriptional regulation during blood-feeding.</title>
        <authorList>
            <person name="de Castro M.H."/>
            <person name="de Klerk D."/>
            <person name="Pienaar R."/>
            <person name="Rees D.J.G."/>
            <person name="Mans B.J."/>
        </authorList>
    </citation>
    <scope>NUCLEOTIDE SEQUENCE</scope>
    <source>
        <tissue evidence="8">Salivary glands</tissue>
    </source>
</reference>
<sequence length="363" mass="39549">MQRSAATSHNQAMSCETGPSESTQAKTLTAKVSVRMQTNELGGIHESSSAPQGPLPSKVPLVPGNSRGAGCAVQERAKVDDATQEGCQIKMEADTSCNVKRDNPSSANVCYVVSPYGCGVCSRSFKEVDTVFSHIMACPWPEPFRCMLCPELCANWGTARNHLISHIKRGTPNCPLCGHKFGKHWTVERHIQRRHMPIRPFVCNCCGGTFNAKGDIYKHSPQCRANTHAVEKYLGSSEKCDSRGRGHLATTVYKCSVCASAFLDRLVIARHMRVHLNQVEQSRAGEGVKKDPLDCGNHKSYGIGPPKVKNGVKAFTQCFIKIAVADKTTCCKAISKATQTELSPSTVSSWTQCDDVEDSEDDL</sequence>
<dbReference type="GO" id="GO:0008270">
    <property type="term" value="F:zinc ion binding"/>
    <property type="evidence" value="ECO:0007669"/>
    <property type="project" value="UniProtKB-KW"/>
</dbReference>
<dbReference type="Gene3D" id="3.30.160.60">
    <property type="entry name" value="Classic Zinc Finger"/>
    <property type="match status" value="2"/>
</dbReference>
<feature type="region of interest" description="Disordered" evidence="6">
    <location>
        <begin position="1"/>
        <end position="26"/>
    </location>
</feature>
<dbReference type="PROSITE" id="PS00028">
    <property type="entry name" value="ZINC_FINGER_C2H2_1"/>
    <property type="match status" value="2"/>
</dbReference>
<feature type="domain" description="C2H2-type" evidence="7">
    <location>
        <begin position="201"/>
        <end position="233"/>
    </location>
</feature>
<keyword evidence="1" id="KW-0479">Metal-binding</keyword>
<dbReference type="GO" id="GO:0005634">
    <property type="term" value="C:nucleus"/>
    <property type="evidence" value="ECO:0007669"/>
    <property type="project" value="TreeGrafter"/>
</dbReference>
<evidence type="ECO:0000313" key="8">
    <source>
        <dbReference type="EMBL" id="MAA20429.1"/>
    </source>
</evidence>
<dbReference type="PANTHER" id="PTHR24409">
    <property type="entry name" value="ZINC FINGER PROTEIN 142"/>
    <property type="match status" value="1"/>
</dbReference>
<dbReference type="GO" id="GO:0000981">
    <property type="term" value="F:DNA-binding transcription factor activity, RNA polymerase II-specific"/>
    <property type="evidence" value="ECO:0007669"/>
    <property type="project" value="TreeGrafter"/>
</dbReference>
<name>A0A224YXH5_9ACAR</name>
<proteinExistence type="predicted"/>
<evidence type="ECO:0000259" key="7">
    <source>
        <dbReference type="PROSITE" id="PS50157"/>
    </source>
</evidence>
<dbReference type="InterPro" id="IPR036236">
    <property type="entry name" value="Znf_C2H2_sf"/>
</dbReference>
<dbReference type="InterPro" id="IPR013087">
    <property type="entry name" value="Znf_C2H2_type"/>
</dbReference>
<keyword evidence="3 5" id="KW-0863">Zinc-finger</keyword>
<dbReference type="AlphaFoldDB" id="A0A224YXH5"/>
<evidence type="ECO:0000256" key="4">
    <source>
        <dbReference type="ARBA" id="ARBA00022833"/>
    </source>
</evidence>
<feature type="domain" description="C2H2-type" evidence="7">
    <location>
        <begin position="172"/>
        <end position="200"/>
    </location>
</feature>
<organism evidence="8">
    <name type="scientific">Rhipicephalus zambeziensis</name>
    <dbReference type="NCBI Taxonomy" id="60191"/>
    <lineage>
        <taxon>Eukaryota</taxon>
        <taxon>Metazoa</taxon>
        <taxon>Ecdysozoa</taxon>
        <taxon>Arthropoda</taxon>
        <taxon>Chelicerata</taxon>
        <taxon>Arachnida</taxon>
        <taxon>Acari</taxon>
        <taxon>Parasitiformes</taxon>
        <taxon>Ixodida</taxon>
        <taxon>Ixodoidea</taxon>
        <taxon>Ixodidae</taxon>
        <taxon>Rhipicephalinae</taxon>
        <taxon>Rhipicephalus</taxon>
        <taxon>Rhipicephalus</taxon>
    </lineage>
</organism>
<dbReference type="SMART" id="SM00355">
    <property type="entry name" value="ZnF_C2H2"/>
    <property type="match status" value="4"/>
</dbReference>
<evidence type="ECO:0000256" key="5">
    <source>
        <dbReference type="PROSITE-ProRule" id="PRU00042"/>
    </source>
</evidence>
<evidence type="ECO:0000256" key="2">
    <source>
        <dbReference type="ARBA" id="ARBA00022737"/>
    </source>
</evidence>
<keyword evidence="2" id="KW-0677">Repeat</keyword>